<accession>A0A3B0T5J7</accession>
<feature type="compositionally biased region" description="Basic and acidic residues" evidence="1">
    <location>
        <begin position="1"/>
        <end position="15"/>
    </location>
</feature>
<evidence type="ECO:0000313" key="2">
    <source>
        <dbReference type="EMBL" id="VAW09672.1"/>
    </source>
</evidence>
<sequence>MTRLAPDEGVDRLEVTEIGAGDRPVGGAGAGDPIPPTHRRDLDTVLVEFANYVSGVWMAVSVTSAAVTG</sequence>
<reference evidence="2" key="1">
    <citation type="submission" date="2018-06" db="EMBL/GenBank/DDBJ databases">
        <authorList>
            <person name="Zhirakovskaya E."/>
        </authorList>
    </citation>
    <scope>NUCLEOTIDE SEQUENCE</scope>
</reference>
<name>A0A3B0T5J7_9ZZZZ</name>
<protein>
    <submittedName>
        <fullName evidence="2">Uncharacterized protein</fullName>
    </submittedName>
</protein>
<proteinExistence type="predicted"/>
<dbReference type="EMBL" id="UOEK01000631">
    <property type="protein sequence ID" value="VAW09672.1"/>
    <property type="molecule type" value="Genomic_DNA"/>
</dbReference>
<dbReference type="AlphaFoldDB" id="A0A3B0T5J7"/>
<gene>
    <name evidence="2" type="ORF">MNBD_ACTINO02-1639</name>
</gene>
<organism evidence="2">
    <name type="scientific">hydrothermal vent metagenome</name>
    <dbReference type="NCBI Taxonomy" id="652676"/>
    <lineage>
        <taxon>unclassified sequences</taxon>
        <taxon>metagenomes</taxon>
        <taxon>ecological metagenomes</taxon>
    </lineage>
</organism>
<evidence type="ECO:0000256" key="1">
    <source>
        <dbReference type="SAM" id="MobiDB-lite"/>
    </source>
</evidence>
<feature type="region of interest" description="Disordered" evidence="1">
    <location>
        <begin position="1"/>
        <end position="39"/>
    </location>
</feature>